<feature type="transmembrane region" description="Helical" evidence="2">
    <location>
        <begin position="395"/>
        <end position="419"/>
    </location>
</feature>
<keyword evidence="2" id="KW-1133">Transmembrane helix</keyword>
<evidence type="ECO:0000259" key="3">
    <source>
        <dbReference type="PROSITE" id="PS50042"/>
    </source>
</evidence>
<feature type="transmembrane region" description="Helical" evidence="2">
    <location>
        <begin position="249"/>
        <end position="268"/>
    </location>
</feature>
<reference evidence="4" key="1">
    <citation type="submission" date="2021-01" db="EMBL/GenBank/DDBJ databases">
        <authorList>
            <consortium name="Genoscope - CEA"/>
            <person name="William W."/>
        </authorList>
    </citation>
    <scope>NUCLEOTIDE SEQUENCE</scope>
</reference>
<dbReference type="GO" id="GO:0005249">
    <property type="term" value="F:voltage-gated potassium channel activity"/>
    <property type="evidence" value="ECO:0007669"/>
    <property type="project" value="TreeGrafter"/>
</dbReference>
<sequence>MSSYFCEQDFKDFTSPRFILDGATPHVDPKVGSNSDVQFQSEISNMESMRSLKQETTNNKNKLVKKNSQILSIKFDQQVNKKLQNTRSQFKNENKEDDGLQLKQVLGKQMLLKFKDRLLSNAHLLTKQMMEEKKNLLNYLFLDDALLEGKRTKKKQAFSKLEQCFTFPVFLPQDRFVKVWSLFSILCSFFILWLSPFIASFQLQKSQEIQRITEIVLLYILIDGLIANNKAILVQGELIVSRKRIIQNYLRFQIVNDLINFVIWLIMYQGIDNIQIAQCLSIIQIIIIIFTVYNKINNFVDCLYLNGRLSEILDLIFLIISLYYFIHIIGCLWHYLALVCEELNQQSWLSKYSLENQSYWVKYDYAIYWATMTMVTVGYGDITASNPIEILFSNFTMFVSSFVFAYSVNSIGMIIKNFYDHKNQYKRQLILINTFMKNNLVDDSIQNRVRNYLKNQVDQEGKSNQVEAQQILENLPSGLKNEVNFNIKARIIKNVKILFNNFSKPTINQVTQQIEQINYIPNDVIYNPEERHKDFHIYYVDSGEVKLVEIRTKKIVQTYNEGQTFGEYQFMSGFDSKFMIVSSQFTQLYKISRQDFLKVLQNNQKDKELFQQIKDQLIYLSDYSLIGKKCSLCNNGDHMNNDCFLISYKPNLETLIKREGFTFQQRSLMRRNDRQKLKVLSSITGIMNTVVQFQQYELISNQNETQTIISGTKRFKDSTTRRQSDLKMEPHEGSSMSDLSPDIRQERIQDTNTLAQQKLNSRKQSQNLTGKFATSLQSNKHIEYKDKRKISIGYQRESSYISPDGQSTQLIQQKSLKQGLSSNIIIETDDHNKHISKSLNLDIDKIYQFQNYMPQSNASSIILSLNKQKSKISSIYSSNLKKAFKFTFYYKVAKLACGMRLIMASTSRRLLKPPGLKKNKEQFQQ</sequence>
<dbReference type="GO" id="GO:0035725">
    <property type="term" value="P:sodium ion transmembrane transport"/>
    <property type="evidence" value="ECO:0007669"/>
    <property type="project" value="TreeGrafter"/>
</dbReference>
<keyword evidence="2" id="KW-0472">Membrane</keyword>
<dbReference type="InterPro" id="IPR051413">
    <property type="entry name" value="K/Na_HCN_channel"/>
</dbReference>
<evidence type="ECO:0000313" key="4">
    <source>
        <dbReference type="EMBL" id="CAD8171516.1"/>
    </source>
</evidence>
<dbReference type="CDD" id="cd00038">
    <property type="entry name" value="CAP_ED"/>
    <property type="match status" value="1"/>
</dbReference>
<evidence type="ECO:0000313" key="5">
    <source>
        <dbReference type="Proteomes" id="UP000683925"/>
    </source>
</evidence>
<feature type="domain" description="Cyclic nucleotide-binding" evidence="3">
    <location>
        <begin position="498"/>
        <end position="600"/>
    </location>
</feature>
<keyword evidence="2" id="KW-0812">Transmembrane</keyword>
<dbReference type="PROSITE" id="PS50042">
    <property type="entry name" value="CNMP_BINDING_3"/>
    <property type="match status" value="1"/>
</dbReference>
<dbReference type="GO" id="GO:0098855">
    <property type="term" value="C:HCN channel complex"/>
    <property type="evidence" value="ECO:0007669"/>
    <property type="project" value="TreeGrafter"/>
</dbReference>
<gene>
    <name evidence="4" type="ORF">POCTA_138.1.T0580173</name>
</gene>
<feature type="region of interest" description="Disordered" evidence="1">
    <location>
        <begin position="713"/>
        <end position="742"/>
    </location>
</feature>
<feature type="transmembrane region" description="Helical" evidence="2">
    <location>
        <begin position="274"/>
        <end position="294"/>
    </location>
</feature>
<dbReference type="Pfam" id="PF07885">
    <property type="entry name" value="Ion_trans_2"/>
    <property type="match status" value="1"/>
</dbReference>
<dbReference type="AlphaFoldDB" id="A0A8S1V9B2"/>
<dbReference type="PANTHER" id="PTHR45689">
    <property type="entry name" value="I[[H]] CHANNEL, ISOFORM E"/>
    <property type="match status" value="1"/>
</dbReference>
<evidence type="ECO:0000256" key="2">
    <source>
        <dbReference type="SAM" id="Phobius"/>
    </source>
</evidence>
<dbReference type="PANTHER" id="PTHR45689:SF5">
    <property type="entry name" value="I[[H]] CHANNEL, ISOFORM E"/>
    <property type="match status" value="1"/>
</dbReference>
<dbReference type="GO" id="GO:0003254">
    <property type="term" value="P:regulation of membrane depolarization"/>
    <property type="evidence" value="ECO:0007669"/>
    <property type="project" value="TreeGrafter"/>
</dbReference>
<feature type="compositionally biased region" description="Basic and acidic residues" evidence="1">
    <location>
        <begin position="714"/>
        <end position="732"/>
    </location>
</feature>
<dbReference type="Proteomes" id="UP000683925">
    <property type="component" value="Unassembled WGS sequence"/>
</dbReference>
<dbReference type="OrthoDB" id="297496at2759"/>
<accession>A0A8S1V9B2</accession>
<organism evidence="4 5">
    <name type="scientific">Paramecium octaurelia</name>
    <dbReference type="NCBI Taxonomy" id="43137"/>
    <lineage>
        <taxon>Eukaryota</taxon>
        <taxon>Sar</taxon>
        <taxon>Alveolata</taxon>
        <taxon>Ciliophora</taxon>
        <taxon>Intramacronucleata</taxon>
        <taxon>Oligohymenophorea</taxon>
        <taxon>Peniculida</taxon>
        <taxon>Parameciidae</taxon>
        <taxon>Paramecium</taxon>
    </lineage>
</organism>
<evidence type="ECO:0000256" key="1">
    <source>
        <dbReference type="SAM" id="MobiDB-lite"/>
    </source>
</evidence>
<proteinExistence type="predicted"/>
<name>A0A8S1V9B2_PAROT</name>
<dbReference type="OMA" id="LWHYLAL"/>
<dbReference type="InterPro" id="IPR013099">
    <property type="entry name" value="K_chnl_dom"/>
</dbReference>
<keyword evidence="5" id="KW-1185">Reference proteome</keyword>
<dbReference type="EMBL" id="CAJJDP010000057">
    <property type="protein sequence ID" value="CAD8171516.1"/>
    <property type="molecule type" value="Genomic_DNA"/>
</dbReference>
<protein>
    <recommendedName>
        <fullName evidence="3">Cyclic nucleotide-binding domain-containing protein</fullName>
    </recommendedName>
</protein>
<dbReference type="SMART" id="SM00100">
    <property type="entry name" value="cNMP"/>
    <property type="match status" value="1"/>
</dbReference>
<feature type="transmembrane region" description="Helical" evidence="2">
    <location>
        <begin position="179"/>
        <end position="203"/>
    </location>
</feature>
<feature type="transmembrane region" description="Helical" evidence="2">
    <location>
        <begin position="315"/>
        <end position="336"/>
    </location>
</feature>
<comment type="caution">
    <text evidence="4">The sequence shown here is derived from an EMBL/GenBank/DDBJ whole genome shotgun (WGS) entry which is preliminary data.</text>
</comment>
<dbReference type="Pfam" id="PF00027">
    <property type="entry name" value="cNMP_binding"/>
    <property type="match status" value="1"/>
</dbReference>
<dbReference type="InterPro" id="IPR000595">
    <property type="entry name" value="cNMP-bd_dom"/>
</dbReference>